<evidence type="ECO:0000256" key="1">
    <source>
        <dbReference type="SAM" id="MobiDB-lite"/>
    </source>
</evidence>
<organism evidence="2 3">
    <name type="scientific">Methylomagnum ishizawai</name>
    <dbReference type="NCBI Taxonomy" id="1760988"/>
    <lineage>
        <taxon>Bacteria</taxon>
        <taxon>Pseudomonadati</taxon>
        <taxon>Pseudomonadota</taxon>
        <taxon>Gammaproteobacteria</taxon>
        <taxon>Methylococcales</taxon>
        <taxon>Methylococcaceae</taxon>
        <taxon>Methylomagnum</taxon>
    </lineage>
</organism>
<accession>A0A1Y6D3P7</accession>
<evidence type="ECO:0000313" key="2">
    <source>
        <dbReference type="EMBL" id="SMF97236.1"/>
    </source>
</evidence>
<feature type="region of interest" description="Disordered" evidence="1">
    <location>
        <begin position="160"/>
        <end position="239"/>
    </location>
</feature>
<proteinExistence type="predicted"/>
<feature type="compositionally biased region" description="Low complexity" evidence="1">
    <location>
        <begin position="11"/>
        <end position="20"/>
    </location>
</feature>
<evidence type="ECO:0000313" key="3">
    <source>
        <dbReference type="Proteomes" id="UP000192923"/>
    </source>
</evidence>
<feature type="compositionally biased region" description="Basic and acidic residues" evidence="1">
    <location>
        <begin position="230"/>
        <end position="239"/>
    </location>
</feature>
<dbReference type="RefSeq" id="WP_085216043.1">
    <property type="nucleotide sequence ID" value="NZ_FXAM01000001.1"/>
</dbReference>
<dbReference type="Proteomes" id="UP000192923">
    <property type="component" value="Unassembled WGS sequence"/>
</dbReference>
<gene>
    <name evidence="2" type="ORF">SAMN02949497_4656</name>
</gene>
<sequence>MKSNNARRAPKAASIPIPASSSPPSPAAAAATSNDTGNGVTPLRVQAVPKLSGRSSGLVTYQIGLDADDRLCLSIVANDGGGYFSTEQVPFSRIRERLSGPLATGADFPTSALRPAFVGRSVNNGCFLAAILRNEGLLQAGEKPHLHRRAGDWDAWEAMQKSAGPSMPAQGGDGRVDIPAEADTPAPPPEEGDDAADPVPVSEPGPAGDGDGSDAASVEAAARKSRKASMPKEDRHEDE</sequence>
<feature type="region of interest" description="Disordered" evidence="1">
    <location>
        <begin position="1"/>
        <end position="41"/>
    </location>
</feature>
<name>A0A1Y6D3P7_9GAMM</name>
<reference evidence="2 3" key="1">
    <citation type="submission" date="2016-12" db="EMBL/GenBank/DDBJ databases">
        <authorList>
            <person name="Song W.-J."/>
            <person name="Kurnit D.M."/>
        </authorList>
    </citation>
    <scope>NUCLEOTIDE SEQUENCE [LARGE SCALE GENOMIC DNA]</scope>
    <source>
        <strain evidence="2 3">175</strain>
    </source>
</reference>
<dbReference type="EMBL" id="FXAM01000001">
    <property type="protein sequence ID" value="SMF97236.1"/>
    <property type="molecule type" value="Genomic_DNA"/>
</dbReference>
<dbReference type="STRING" id="1760988.SAMN02949497_4656"/>
<protein>
    <submittedName>
        <fullName evidence="2">Uncharacterized protein</fullName>
    </submittedName>
</protein>
<dbReference type="OrthoDB" id="8759680at2"/>
<keyword evidence="3" id="KW-1185">Reference proteome</keyword>
<dbReference type="AlphaFoldDB" id="A0A1Y6D3P7"/>
<feature type="compositionally biased region" description="Low complexity" evidence="1">
    <location>
        <begin position="197"/>
        <end position="206"/>
    </location>
</feature>